<sequence length="150" mass="16840">MSESSSSFRTINITISEVDESVLHNRDAQNSGLPSKFISEVDSIFPDRSLSKPLTRLRDWTTRNNNRKHSLAICKAQDSSYSESCDPEVSCQCDEYPFATTYQGGDALENPGVSVRRIEASDNKSAGARLGVFYTQQRILDDDEFYINVE</sequence>
<organism evidence="2 3">
    <name type="scientific">Acinetobacter bereziniae</name>
    <name type="common">Acinetobacter genomosp. 10</name>
    <dbReference type="NCBI Taxonomy" id="106648"/>
    <lineage>
        <taxon>Bacteria</taxon>
        <taxon>Pseudomonadati</taxon>
        <taxon>Pseudomonadota</taxon>
        <taxon>Gammaproteobacteria</taxon>
        <taxon>Moraxellales</taxon>
        <taxon>Moraxellaceae</taxon>
        <taxon>Acinetobacter</taxon>
    </lineage>
</organism>
<dbReference type="Pfam" id="PF14040">
    <property type="entry name" value="DNase_NucA_NucB"/>
    <property type="match status" value="1"/>
</dbReference>
<protein>
    <recommendedName>
        <fullName evidence="1">Deoxyribonuclease NucA/NucB domain-containing protein</fullName>
    </recommendedName>
</protein>
<accession>A0A833PGD3</accession>
<dbReference type="EMBL" id="WNDP01000037">
    <property type="protein sequence ID" value="KAF1025595.1"/>
    <property type="molecule type" value="Genomic_DNA"/>
</dbReference>
<dbReference type="InterPro" id="IPR029476">
    <property type="entry name" value="DNase_NucA_NucB"/>
</dbReference>
<evidence type="ECO:0000313" key="3">
    <source>
        <dbReference type="Proteomes" id="UP000490535"/>
    </source>
</evidence>
<gene>
    <name evidence="2" type="ORF">GAK29_01834</name>
</gene>
<feature type="domain" description="Deoxyribonuclease NucA/NucB" evidence="1">
    <location>
        <begin position="58"/>
        <end position="147"/>
    </location>
</feature>
<name>A0A833PGD3_ACIBZ</name>
<evidence type="ECO:0000259" key="1">
    <source>
        <dbReference type="Pfam" id="PF14040"/>
    </source>
</evidence>
<reference evidence="3" key="1">
    <citation type="journal article" date="2020" name="MBio">
        <title>Horizontal gene transfer to a defensive symbiont with a reduced genome amongst a multipartite beetle microbiome.</title>
        <authorList>
            <person name="Waterworth S.C."/>
            <person name="Florez L.V."/>
            <person name="Rees E.R."/>
            <person name="Hertweck C."/>
            <person name="Kaltenpoth M."/>
            <person name="Kwan J.C."/>
        </authorList>
    </citation>
    <scope>NUCLEOTIDE SEQUENCE [LARGE SCALE GENOMIC DNA]</scope>
</reference>
<evidence type="ECO:0000313" key="2">
    <source>
        <dbReference type="EMBL" id="KAF1025595.1"/>
    </source>
</evidence>
<dbReference type="AlphaFoldDB" id="A0A833PGD3"/>
<comment type="caution">
    <text evidence="2">The sequence shown here is derived from an EMBL/GenBank/DDBJ whole genome shotgun (WGS) entry which is preliminary data.</text>
</comment>
<dbReference type="Proteomes" id="UP000490535">
    <property type="component" value="Unassembled WGS sequence"/>
</dbReference>
<proteinExistence type="predicted"/>